<dbReference type="SMART" id="SM00448">
    <property type="entry name" value="REC"/>
    <property type="match status" value="1"/>
</dbReference>
<dbReference type="RefSeq" id="WP_120193955.1">
    <property type="nucleotide sequence ID" value="NZ_RAPK01000010.1"/>
</dbReference>
<protein>
    <recommendedName>
        <fullName evidence="9">Transcriptional regulatory protein</fullName>
    </recommendedName>
</protein>
<dbReference type="Gene3D" id="3.40.50.2300">
    <property type="match status" value="1"/>
</dbReference>
<dbReference type="Pfam" id="PF20714">
    <property type="entry name" value="HTH_64"/>
    <property type="match status" value="1"/>
</dbReference>
<evidence type="ECO:0000313" key="12">
    <source>
        <dbReference type="EMBL" id="RKD71422.1"/>
    </source>
</evidence>
<keyword evidence="5 9" id="KW-0805">Transcription regulation</keyword>
<proteinExistence type="predicted"/>
<comment type="caution">
    <text evidence="12">The sequence shown here is derived from an EMBL/GenBank/DDBJ whole genome shotgun (WGS) entry which is preliminary data.</text>
</comment>
<evidence type="ECO:0000259" key="11">
    <source>
        <dbReference type="PROSITE" id="PS50110"/>
    </source>
</evidence>
<keyword evidence="3 10" id="KW-0597">Phosphoprotein</keyword>
<dbReference type="Pfam" id="PF00072">
    <property type="entry name" value="Response_reg"/>
    <property type="match status" value="1"/>
</dbReference>
<dbReference type="PIRSF" id="PIRSF006171">
    <property type="entry name" value="RR_citrat_malat"/>
    <property type="match status" value="1"/>
</dbReference>
<dbReference type="GO" id="GO:0005737">
    <property type="term" value="C:cytoplasm"/>
    <property type="evidence" value="ECO:0007669"/>
    <property type="project" value="UniProtKB-SubCell"/>
</dbReference>
<evidence type="ECO:0000256" key="6">
    <source>
        <dbReference type="ARBA" id="ARBA00023125"/>
    </source>
</evidence>
<dbReference type="PANTHER" id="PTHR45526:SF6">
    <property type="entry name" value="TRANSCRIPTIONAL REGULATORY PROTEIN CITT"/>
    <property type="match status" value="1"/>
</dbReference>
<keyword evidence="8 9" id="KW-0804">Transcription</keyword>
<accession>A0A419V0E7</accession>
<gene>
    <name evidence="12" type="ORF">ATL39_2819</name>
</gene>
<dbReference type="InterPro" id="IPR024187">
    <property type="entry name" value="Sig_transdc_resp-reg_cit/mal"/>
</dbReference>
<dbReference type="InterPro" id="IPR001789">
    <property type="entry name" value="Sig_transdc_resp-reg_receiver"/>
</dbReference>
<feature type="domain" description="Response regulatory" evidence="11">
    <location>
        <begin position="3"/>
        <end position="119"/>
    </location>
</feature>
<evidence type="ECO:0000313" key="13">
    <source>
        <dbReference type="Proteomes" id="UP000285120"/>
    </source>
</evidence>
<evidence type="ECO:0000256" key="2">
    <source>
        <dbReference type="ARBA" id="ARBA00022490"/>
    </source>
</evidence>
<organism evidence="12 13">
    <name type="scientific">Sinobaca qinghaiensis</name>
    <dbReference type="NCBI Taxonomy" id="342944"/>
    <lineage>
        <taxon>Bacteria</taxon>
        <taxon>Bacillati</taxon>
        <taxon>Bacillota</taxon>
        <taxon>Bacilli</taxon>
        <taxon>Bacillales</taxon>
        <taxon>Sporolactobacillaceae</taxon>
        <taxon>Sinobaca</taxon>
    </lineage>
</organism>
<dbReference type="PANTHER" id="PTHR45526">
    <property type="entry name" value="TRANSCRIPTIONAL REGULATORY PROTEIN DPIA"/>
    <property type="match status" value="1"/>
</dbReference>
<keyword evidence="7 9" id="KW-0010">Activator</keyword>
<sequence length="233" mass="26323">MIRTAIAEDDFRIAQIHQEIVDGLEGFECTAKAASAAELLELLRTHPIKLLLLDVYMPDSMGVDLLHTIRGEYPEVDVIIVSASTNAEHIKKSFRYGVFDYIIKPGSLDRLKETLQKYEVFHQSVSTVPDMSQEDIDEWYSGTVPVQTDSPSPAYIYGEEPLPKGIDALTLRTVQERLQDMPEGTTAEEMGRHLGASRTTARRYLEFLISVDKGEAKPIYGIVGRPERRYFSR</sequence>
<evidence type="ECO:0000256" key="4">
    <source>
        <dbReference type="ARBA" id="ARBA00023012"/>
    </source>
</evidence>
<evidence type="ECO:0000256" key="5">
    <source>
        <dbReference type="ARBA" id="ARBA00023015"/>
    </source>
</evidence>
<dbReference type="GO" id="GO:0003677">
    <property type="term" value="F:DNA binding"/>
    <property type="evidence" value="ECO:0007669"/>
    <property type="project" value="UniProtKB-KW"/>
</dbReference>
<dbReference type="InterPro" id="IPR051271">
    <property type="entry name" value="2C-system_Tx_regulators"/>
</dbReference>
<dbReference type="InterPro" id="IPR048714">
    <property type="entry name" value="DpiA-like_HTH"/>
</dbReference>
<dbReference type="EMBL" id="RAPK01000010">
    <property type="protein sequence ID" value="RKD71422.1"/>
    <property type="molecule type" value="Genomic_DNA"/>
</dbReference>
<dbReference type="GO" id="GO:0000156">
    <property type="term" value="F:phosphorelay response regulator activity"/>
    <property type="evidence" value="ECO:0007669"/>
    <property type="project" value="TreeGrafter"/>
</dbReference>
<keyword evidence="2 9" id="KW-0963">Cytoplasm</keyword>
<feature type="modified residue" description="4-aspartylphosphate" evidence="10">
    <location>
        <position position="54"/>
    </location>
</feature>
<evidence type="ECO:0000256" key="1">
    <source>
        <dbReference type="ARBA" id="ARBA00004496"/>
    </source>
</evidence>
<name>A0A419V0E7_9BACL</name>
<evidence type="ECO:0000256" key="3">
    <source>
        <dbReference type="ARBA" id="ARBA00022553"/>
    </source>
</evidence>
<comment type="subcellular location">
    <subcellularLocation>
        <location evidence="1 9">Cytoplasm</location>
    </subcellularLocation>
</comment>
<keyword evidence="13" id="KW-1185">Reference proteome</keyword>
<dbReference type="SUPFAM" id="SSF52172">
    <property type="entry name" value="CheY-like"/>
    <property type="match status" value="1"/>
</dbReference>
<dbReference type="Proteomes" id="UP000285120">
    <property type="component" value="Unassembled WGS sequence"/>
</dbReference>
<dbReference type="GO" id="GO:0003700">
    <property type="term" value="F:DNA-binding transcription factor activity"/>
    <property type="evidence" value="ECO:0007669"/>
    <property type="project" value="InterPro"/>
</dbReference>
<keyword evidence="4 9" id="KW-0902">Two-component regulatory system</keyword>
<reference evidence="12 13" key="1">
    <citation type="submission" date="2018-09" db="EMBL/GenBank/DDBJ databases">
        <title>Genomic Encyclopedia of Archaeal and Bacterial Type Strains, Phase II (KMG-II): from individual species to whole genera.</title>
        <authorList>
            <person name="Goeker M."/>
        </authorList>
    </citation>
    <scope>NUCLEOTIDE SEQUENCE [LARGE SCALE GENOMIC DNA]</scope>
    <source>
        <strain evidence="12 13">DSM 17008</strain>
    </source>
</reference>
<keyword evidence="6 9" id="KW-0238">DNA-binding</keyword>
<dbReference type="InterPro" id="IPR011006">
    <property type="entry name" value="CheY-like_superfamily"/>
</dbReference>
<evidence type="ECO:0000256" key="10">
    <source>
        <dbReference type="PROSITE-ProRule" id="PRU00169"/>
    </source>
</evidence>
<dbReference type="AlphaFoldDB" id="A0A419V0E7"/>
<evidence type="ECO:0000256" key="7">
    <source>
        <dbReference type="ARBA" id="ARBA00023159"/>
    </source>
</evidence>
<dbReference type="OrthoDB" id="9759232at2"/>
<evidence type="ECO:0000256" key="9">
    <source>
        <dbReference type="PIRNR" id="PIRNR006171"/>
    </source>
</evidence>
<dbReference type="PROSITE" id="PS50110">
    <property type="entry name" value="RESPONSE_REGULATORY"/>
    <property type="match status" value="1"/>
</dbReference>
<evidence type="ECO:0000256" key="8">
    <source>
        <dbReference type="ARBA" id="ARBA00023163"/>
    </source>
</evidence>